<proteinExistence type="predicted"/>
<evidence type="ECO:0000313" key="5">
    <source>
        <dbReference type="Proteomes" id="UP000293550"/>
    </source>
</evidence>
<dbReference type="AlphaFoldDB" id="A0A4Q7DQ37"/>
<accession>A0A4Q7DQ37</accession>
<dbReference type="SMART" id="SM00382">
    <property type="entry name" value="AAA"/>
    <property type="match status" value="1"/>
</dbReference>
<dbReference type="EMBL" id="SCFB01000001">
    <property type="protein sequence ID" value="RZI47156.1"/>
    <property type="molecule type" value="Genomic_DNA"/>
</dbReference>
<dbReference type="InterPro" id="IPR015854">
    <property type="entry name" value="ABC_transpr_LolD-like"/>
</dbReference>
<dbReference type="Gene3D" id="3.40.50.300">
    <property type="entry name" value="P-loop containing nucleotide triphosphate hydrolases"/>
    <property type="match status" value="1"/>
</dbReference>
<dbReference type="InterPro" id="IPR027417">
    <property type="entry name" value="P-loop_NTPase"/>
</dbReference>
<dbReference type="Pfam" id="PF00005">
    <property type="entry name" value="ABC_tran"/>
    <property type="match status" value="1"/>
</dbReference>
<dbReference type="GO" id="GO:0022857">
    <property type="term" value="F:transmembrane transporter activity"/>
    <property type="evidence" value="ECO:0007669"/>
    <property type="project" value="TreeGrafter"/>
</dbReference>
<dbReference type="PANTHER" id="PTHR24220">
    <property type="entry name" value="IMPORT ATP-BINDING PROTEIN"/>
    <property type="match status" value="1"/>
</dbReference>
<feature type="domain" description="ABC transporter" evidence="3">
    <location>
        <begin position="12"/>
        <end position="240"/>
    </location>
</feature>
<dbReference type="Proteomes" id="UP000293550">
    <property type="component" value="Unassembled WGS sequence"/>
</dbReference>
<protein>
    <submittedName>
        <fullName evidence="4">ATP-binding cassette domain-containing protein</fullName>
    </submittedName>
</protein>
<evidence type="ECO:0000256" key="1">
    <source>
        <dbReference type="ARBA" id="ARBA00022741"/>
    </source>
</evidence>
<keyword evidence="5" id="KW-1185">Reference proteome</keyword>
<dbReference type="PROSITE" id="PS50893">
    <property type="entry name" value="ABC_TRANSPORTER_2"/>
    <property type="match status" value="1"/>
</dbReference>
<gene>
    <name evidence="4" type="ORF">EQU50_00290</name>
</gene>
<dbReference type="PANTHER" id="PTHR24220:SF470">
    <property type="entry name" value="CELL DIVISION ATP-BINDING PROTEIN FTSE"/>
    <property type="match status" value="1"/>
</dbReference>
<keyword evidence="2 4" id="KW-0067">ATP-binding</keyword>
<dbReference type="InterPro" id="IPR003593">
    <property type="entry name" value="AAA+_ATPase"/>
</dbReference>
<dbReference type="SUPFAM" id="SSF52540">
    <property type="entry name" value="P-loop containing nucleoside triphosphate hydrolases"/>
    <property type="match status" value="1"/>
</dbReference>
<evidence type="ECO:0000313" key="4">
    <source>
        <dbReference type="EMBL" id="RZI47156.1"/>
    </source>
</evidence>
<name>A0A4Q7DQ37_9PROT</name>
<dbReference type="GO" id="GO:0005524">
    <property type="term" value="F:ATP binding"/>
    <property type="evidence" value="ECO:0007669"/>
    <property type="project" value="UniProtKB-KW"/>
</dbReference>
<dbReference type="OrthoDB" id="9802264at2"/>
<reference evidence="4 5" key="1">
    <citation type="submission" date="2018-10" db="EMBL/GenBank/DDBJ databases">
        <title>An updated phylogeny of the Alphaproteobacteria reveals that the parasitic Rickettsiales and Holosporales have independent origins.</title>
        <authorList>
            <person name="Munoz-Gomez S.A."/>
            <person name="Hess S."/>
            <person name="Burger G."/>
            <person name="Lang B.F."/>
            <person name="Susko E."/>
            <person name="Slamovits C.H."/>
            <person name="Roger A.J."/>
        </authorList>
    </citation>
    <scope>NUCLEOTIDE SEQUENCE [LARGE SCALE GENOMIC DNA]</scope>
    <source>
        <strain evidence="4">HOLO01</strain>
    </source>
</reference>
<dbReference type="GO" id="GO:0016887">
    <property type="term" value="F:ATP hydrolysis activity"/>
    <property type="evidence" value="ECO:0007669"/>
    <property type="project" value="InterPro"/>
</dbReference>
<organism evidence="4 5">
    <name type="scientific">Candidatus Finniella inopinata</name>
    <dbReference type="NCBI Taxonomy" id="1696036"/>
    <lineage>
        <taxon>Bacteria</taxon>
        <taxon>Pseudomonadati</taxon>
        <taxon>Pseudomonadota</taxon>
        <taxon>Alphaproteobacteria</taxon>
        <taxon>Holosporales</taxon>
        <taxon>Candidatus Paracaedibacteraceae</taxon>
        <taxon>Candidatus Finniella</taxon>
    </lineage>
</organism>
<comment type="caution">
    <text evidence="4">The sequence shown here is derived from an EMBL/GenBank/DDBJ whole genome shotgun (WGS) entry which is preliminary data.</text>
</comment>
<evidence type="ECO:0000259" key="3">
    <source>
        <dbReference type="PROSITE" id="PS50893"/>
    </source>
</evidence>
<dbReference type="InterPro" id="IPR003439">
    <property type="entry name" value="ABC_transporter-like_ATP-bd"/>
</dbReference>
<evidence type="ECO:0000256" key="2">
    <source>
        <dbReference type="ARBA" id="ARBA00022840"/>
    </source>
</evidence>
<dbReference type="GO" id="GO:0005886">
    <property type="term" value="C:plasma membrane"/>
    <property type="evidence" value="ECO:0007669"/>
    <property type="project" value="TreeGrafter"/>
</dbReference>
<sequence length="240" mass="26771">MPYQRRPNVEIIKFEGVGLQYSTGQAVFYELNYSLFAGTFYFLTGPSGAGKTSLLKLIYRGFKASGGRVSVFGRDVNSLSAAELPSFRQRMGLVFQDCRLIDHLSVIDNVALALKITGTDTRRAYTYAAELLHWVGLGDHLHNLSFQLSDGQKQRVAIARAVITRPLLLLADEPTGNLDAHSAHRLMSLFEELNKMGTSIVLATHNQALVSAFPYIELQLHQGRIQAKPPVQNRRPSDYY</sequence>
<keyword evidence="1" id="KW-0547">Nucleotide-binding</keyword>